<evidence type="ECO:0000256" key="1">
    <source>
        <dbReference type="ARBA" id="ARBA00004496"/>
    </source>
</evidence>
<dbReference type="Proteomes" id="UP000440004">
    <property type="component" value="Unassembled WGS sequence"/>
</dbReference>
<evidence type="ECO:0000313" key="15">
    <source>
        <dbReference type="Proteomes" id="UP000440004"/>
    </source>
</evidence>
<dbReference type="CDD" id="cd00140">
    <property type="entry name" value="beta_clamp"/>
    <property type="match status" value="1"/>
</dbReference>
<evidence type="ECO:0000313" key="14">
    <source>
        <dbReference type="EMBL" id="MPW25324.1"/>
    </source>
</evidence>
<protein>
    <recommendedName>
        <fullName evidence="3 10">Beta sliding clamp</fullName>
    </recommendedName>
</protein>
<evidence type="ECO:0000259" key="12">
    <source>
        <dbReference type="Pfam" id="PF02767"/>
    </source>
</evidence>
<keyword evidence="9" id="KW-0238">DNA-binding</keyword>
<keyword evidence="8 10" id="KW-0239">DNA-directed DNA polymerase</keyword>
<accession>A0A6A7K7B5</accession>
<evidence type="ECO:0000256" key="5">
    <source>
        <dbReference type="ARBA" id="ARBA00022679"/>
    </source>
</evidence>
<dbReference type="Pfam" id="PF02767">
    <property type="entry name" value="DNA_pol3_beta_2"/>
    <property type="match status" value="1"/>
</dbReference>
<dbReference type="InterPro" id="IPR001001">
    <property type="entry name" value="DNA_polIII_beta"/>
</dbReference>
<dbReference type="InterPro" id="IPR022637">
    <property type="entry name" value="DNA_polIII_beta_cen"/>
</dbReference>
<evidence type="ECO:0000256" key="7">
    <source>
        <dbReference type="ARBA" id="ARBA00022705"/>
    </source>
</evidence>
<dbReference type="InterPro" id="IPR046938">
    <property type="entry name" value="DNA_clamp_sf"/>
</dbReference>
<dbReference type="GO" id="GO:0006271">
    <property type="term" value="P:DNA strand elongation involved in DNA replication"/>
    <property type="evidence" value="ECO:0007669"/>
    <property type="project" value="TreeGrafter"/>
</dbReference>
<gene>
    <name evidence="14" type="primary">dnaN</name>
    <name evidence="14" type="ORF">GC105_05945</name>
</gene>
<evidence type="ECO:0000256" key="3">
    <source>
        <dbReference type="ARBA" id="ARBA00021035"/>
    </source>
</evidence>
<proteinExistence type="inferred from homology"/>
<dbReference type="InterPro" id="IPR022635">
    <property type="entry name" value="DNA_polIII_beta_C"/>
</dbReference>
<dbReference type="EMBL" id="WHNX01000007">
    <property type="protein sequence ID" value="MPW25324.1"/>
    <property type="molecule type" value="Genomic_DNA"/>
</dbReference>
<dbReference type="GO" id="GO:0003677">
    <property type="term" value="F:DNA binding"/>
    <property type="evidence" value="ECO:0007669"/>
    <property type="project" value="UniProtKB-UniRule"/>
</dbReference>
<dbReference type="PANTHER" id="PTHR30478:SF0">
    <property type="entry name" value="BETA SLIDING CLAMP"/>
    <property type="match status" value="1"/>
</dbReference>
<dbReference type="SUPFAM" id="SSF55979">
    <property type="entry name" value="DNA clamp"/>
    <property type="match status" value="3"/>
</dbReference>
<comment type="similarity">
    <text evidence="2 10">Belongs to the beta sliding clamp family.</text>
</comment>
<dbReference type="Pfam" id="PF00712">
    <property type="entry name" value="DNA_pol3_beta"/>
    <property type="match status" value="1"/>
</dbReference>
<keyword evidence="15" id="KW-1185">Reference proteome</keyword>
<dbReference type="NCBIfam" id="TIGR00663">
    <property type="entry name" value="dnan"/>
    <property type="match status" value="1"/>
</dbReference>
<comment type="caution">
    <text evidence="14">The sequence shown here is derived from an EMBL/GenBank/DDBJ whole genome shotgun (WGS) entry which is preliminary data.</text>
</comment>
<feature type="domain" description="DNA polymerase III beta sliding clamp N-terminal" evidence="11">
    <location>
        <begin position="1"/>
        <end position="119"/>
    </location>
</feature>
<organism evidence="14 15">
    <name type="scientific">Alkalibaculum sporogenes</name>
    <dbReference type="NCBI Taxonomy" id="2655001"/>
    <lineage>
        <taxon>Bacteria</taxon>
        <taxon>Bacillati</taxon>
        <taxon>Bacillota</taxon>
        <taxon>Clostridia</taxon>
        <taxon>Eubacteriales</taxon>
        <taxon>Eubacteriaceae</taxon>
        <taxon>Alkalibaculum</taxon>
    </lineage>
</organism>
<dbReference type="AlphaFoldDB" id="A0A6A7K7B5"/>
<dbReference type="PANTHER" id="PTHR30478">
    <property type="entry name" value="DNA POLYMERASE III SUBUNIT BETA"/>
    <property type="match status" value="1"/>
</dbReference>
<dbReference type="GO" id="GO:0009360">
    <property type="term" value="C:DNA polymerase III complex"/>
    <property type="evidence" value="ECO:0007669"/>
    <property type="project" value="InterPro"/>
</dbReference>
<dbReference type="SMART" id="SM00480">
    <property type="entry name" value="POL3Bc"/>
    <property type="match status" value="1"/>
</dbReference>
<name>A0A6A7K7B5_9FIRM</name>
<dbReference type="RefSeq" id="WP_152802711.1">
    <property type="nucleotide sequence ID" value="NZ_WHNX01000007.1"/>
</dbReference>
<evidence type="ECO:0000256" key="8">
    <source>
        <dbReference type="ARBA" id="ARBA00022932"/>
    </source>
</evidence>
<comment type="function">
    <text evidence="10">Confers DNA tethering and processivity to DNA polymerases and other proteins. Acts as a clamp, forming a ring around DNA (a reaction catalyzed by the clamp-loading complex) which diffuses in an ATP-independent manner freely and bidirectionally along dsDNA. Initially characterized for its ability to contact the catalytic subunit of DNA polymerase III (Pol III), a complex, multichain enzyme responsible for most of the replicative synthesis in bacteria; Pol III exhibits 3'-5' exonuclease proofreading activity. The beta chain is required for initiation of replication as well as for processivity of DNA replication.</text>
</comment>
<feature type="domain" description="DNA polymerase III beta sliding clamp central" evidence="12">
    <location>
        <begin position="129"/>
        <end position="240"/>
    </location>
</feature>
<keyword evidence="7 10" id="KW-0235">DNA replication</keyword>
<dbReference type="Gene3D" id="3.10.150.10">
    <property type="entry name" value="DNA Polymerase III, subunit A, domain 2"/>
    <property type="match status" value="1"/>
</dbReference>
<dbReference type="InterPro" id="IPR022634">
    <property type="entry name" value="DNA_polIII_beta_N"/>
</dbReference>
<evidence type="ECO:0000256" key="2">
    <source>
        <dbReference type="ARBA" id="ARBA00010752"/>
    </source>
</evidence>
<sequence length="368" mass="41486">MNFITTKDDLLHSVNIVQKAVSNKTTLPILEGILFKVMDNTIYLMGTDLEIGIKTELPGKINSQGSVVISAKLISELVRKLPDDDVFLELNENYILNIKCLNSEFNIQGQNGNEFPQLPEVHSDKEISINKELFKSMIKETIFSVAKNENIPILTGELIEINDGIIKFVALDGYRLALRQGKINDNIELSEVVPERTLSELYRIASLSTLDSVQISHTKNQILFRLGQTHIVSRLLEGEFMNYNQIIPQNSTTKVKVNVAELLSSCERASLMVRDGKSNLIKMNFINNILEIKSNSEMGTVNEQIDVEIEGESIKIAFNSTYFIDVLKIISDEEILLEFTTSVSPCVIKPNQGSNYTYLILPVRYIDH</sequence>
<keyword evidence="4 10" id="KW-0963">Cytoplasm</keyword>
<keyword evidence="5 10" id="KW-0808">Transferase</keyword>
<dbReference type="GO" id="GO:0008408">
    <property type="term" value="F:3'-5' exonuclease activity"/>
    <property type="evidence" value="ECO:0007669"/>
    <property type="project" value="InterPro"/>
</dbReference>
<feature type="domain" description="DNA polymerase III beta sliding clamp C-terminal" evidence="13">
    <location>
        <begin position="245"/>
        <end position="364"/>
    </location>
</feature>
<keyword evidence="6 10" id="KW-0548">Nucleotidyltransferase</keyword>
<dbReference type="Pfam" id="PF02768">
    <property type="entry name" value="DNA_pol3_beta_3"/>
    <property type="match status" value="1"/>
</dbReference>
<dbReference type="PIRSF" id="PIRSF000804">
    <property type="entry name" value="DNA_pol_III_b"/>
    <property type="match status" value="1"/>
</dbReference>
<evidence type="ECO:0000259" key="13">
    <source>
        <dbReference type="Pfam" id="PF02768"/>
    </source>
</evidence>
<comment type="subcellular location">
    <subcellularLocation>
        <location evidence="1 10">Cytoplasm</location>
    </subcellularLocation>
</comment>
<comment type="subunit">
    <text evidence="10">Forms a ring-shaped head-to-tail homodimer around DNA.</text>
</comment>
<reference evidence="14 15" key="1">
    <citation type="submission" date="2019-10" db="EMBL/GenBank/DDBJ databases">
        <title>Alkalibaculum tamaniensis sp.nov., a new alkaliphilic acetogen, isolated on methoxylated aromatics from a mud volcano.</title>
        <authorList>
            <person name="Khomyakova M.A."/>
            <person name="Merkel A.Y."/>
            <person name="Bonch-Osmolovskaya E.A."/>
            <person name="Slobodkin A.I."/>
        </authorList>
    </citation>
    <scope>NUCLEOTIDE SEQUENCE [LARGE SCALE GENOMIC DNA]</scope>
    <source>
        <strain evidence="14 15">M08DMB</strain>
    </source>
</reference>
<evidence type="ECO:0000256" key="10">
    <source>
        <dbReference type="PIRNR" id="PIRNR000804"/>
    </source>
</evidence>
<evidence type="ECO:0000256" key="9">
    <source>
        <dbReference type="ARBA" id="ARBA00023125"/>
    </source>
</evidence>
<dbReference type="GO" id="GO:0003887">
    <property type="term" value="F:DNA-directed DNA polymerase activity"/>
    <property type="evidence" value="ECO:0007669"/>
    <property type="project" value="UniProtKB-UniRule"/>
</dbReference>
<dbReference type="GO" id="GO:0005737">
    <property type="term" value="C:cytoplasm"/>
    <property type="evidence" value="ECO:0007669"/>
    <property type="project" value="UniProtKB-SubCell"/>
</dbReference>
<dbReference type="Gene3D" id="3.70.10.10">
    <property type="match status" value="1"/>
</dbReference>
<evidence type="ECO:0000256" key="6">
    <source>
        <dbReference type="ARBA" id="ARBA00022695"/>
    </source>
</evidence>
<evidence type="ECO:0000259" key="11">
    <source>
        <dbReference type="Pfam" id="PF00712"/>
    </source>
</evidence>
<evidence type="ECO:0000256" key="4">
    <source>
        <dbReference type="ARBA" id="ARBA00022490"/>
    </source>
</evidence>